<protein>
    <submittedName>
        <fullName evidence="1">Type IV secretory pathway ATPase VirB11/archaellum biosynthesis ATPase</fullName>
    </submittedName>
</protein>
<name>A0A368XSK4_MARNT</name>
<evidence type="ECO:0000313" key="2">
    <source>
        <dbReference type="Proteomes" id="UP000253647"/>
    </source>
</evidence>
<comment type="caution">
    <text evidence="1">The sequence shown here is derived from an EMBL/GenBank/DDBJ whole genome shotgun (WGS) entry which is preliminary data.</text>
</comment>
<dbReference type="AlphaFoldDB" id="A0A368XSK4"/>
<proteinExistence type="predicted"/>
<dbReference type="Proteomes" id="UP000253647">
    <property type="component" value="Unassembled WGS sequence"/>
</dbReference>
<organism evidence="1 2">
    <name type="scientific">Marinobacter nauticus</name>
    <name type="common">Marinobacter hydrocarbonoclasticus</name>
    <name type="synonym">Marinobacter aquaeolei</name>
    <dbReference type="NCBI Taxonomy" id="2743"/>
    <lineage>
        <taxon>Bacteria</taxon>
        <taxon>Pseudomonadati</taxon>
        <taxon>Pseudomonadota</taxon>
        <taxon>Gammaproteobacteria</taxon>
        <taxon>Pseudomonadales</taxon>
        <taxon>Marinobacteraceae</taxon>
        <taxon>Marinobacter</taxon>
    </lineage>
</organism>
<dbReference type="InterPro" id="IPR027417">
    <property type="entry name" value="P-loop_NTPase"/>
</dbReference>
<sequence>MSAVIEDSKDVVSVVIREDYEKRLERQAQDARLARVKVEAALISKDKNSDVEALKAAFNYSIVRKLEFSDGHEVVFDPRRKLAVALEILVYANRVAKEPRLTGVALGYLCGKVEQEWKKTLFESDLAMFKVLPSGQRKTINSRVANREKRIKEFHTTRYDSEELESYDGMAHEIVETKNKFIVINGAMASGKTTLLREVQSIYKEKRYFPILITGRRTIVDEFCRSNAEDHYRRSEFDGERLGLAGVVNSIVLHRFENERKRCKVLIIDEVEDVLHHIATGTLGSSYEDRVYALDRLTELASKADKVIICDAMVTDHTINWFRDIVKAKQTIYTARPKNIANLHMQSVTESELLGKALEDVNLGRKVAIFCDYSASKMHEIMKGFRKIEGAKVFEISRRTLDKGDWSLETLDEILLNNDVVIITPIINAGVSITLAEYDQVYVLAGGTLSPTSLLQSVRRFRCAHRVVVAFRKSVGKRPVLSRQKFILNQLPDNVEDPIGEMKRLLKTESGKFLADYAVNRSYQYRGFRQVFFIAAEQMGFQLFHRGVSGKVRKNGAETKRQGKEQTLIDQRKAAFDASYKWYMGTLTCDDTGVPSERTFEQQVAHRTIVALQVLDEPRLTDELYELIFFHDLDRIVFTRMRLKRGSVASPHKITDRERLASYYATAILEVAGVNFQDLSASRITTQSASTMVGYLDNLVRLETDGQIPMMSLFTKIFPNVNVERKYKLYLVRECLTVLGLDLYHSAKSNGARIHSIRDRVESSREGGEYNLTKIADRYESLPVPKEITFHELIRQINNVGVADVWGGGADDAARPGRA</sequence>
<dbReference type="EMBL" id="QPJI01000006">
    <property type="protein sequence ID" value="RCW68994.1"/>
    <property type="molecule type" value="Genomic_DNA"/>
</dbReference>
<dbReference type="Gene3D" id="3.40.50.300">
    <property type="entry name" value="P-loop containing nucleotide triphosphate hydrolases"/>
    <property type="match status" value="1"/>
</dbReference>
<evidence type="ECO:0000313" key="1">
    <source>
        <dbReference type="EMBL" id="RCW68994.1"/>
    </source>
</evidence>
<reference evidence="1 2" key="1">
    <citation type="submission" date="2018-07" db="EMBL/GenBank/DDBJ databases">
        <title>Freshwater and sediment microbial communities from various areas in North America, analyzing microbe dynamics in response to fracking.</title>
        <authorList>
            <person name="Lamendella R."/>
        </authorList>
    </citation>
    <scope>NUCLEOTIDE SEQUENCE [LARGE SCALE GENOMIC DNA]</scope>
    <source>
        <strain evidence="1 2">105B</strain>
    </source>
</reference>
<dbReference type="SUPFAM" id="SSF52540">
    <property type="entry name" value="P-loop containing nucleoside triphosphate hydrolases"/>
    <property type="match status" value="1"/>
</dbReference>
<accession>A0A368XSK4</accession>
<dbReference type="RefSeq" id="WP_114434407.1">
    <property type="nucleotide sequence ID" value="NZ_QPJI01000006.1"/>
</dbReference>
<gene>
    <name evidence="1" type="ORF">DET61_10689</name>
</gene>